<dbReference type="Pfam" id="PF01636">
    <property type="entry name" value="APH"/>
    <property type="match status" value="1"/>
</dbReference>
<proteinExistence type="predicted"/>
<name>A0ABP4TD46_9ACTN</name>
<protein>
    <recommendedName>
        <fullName evidence="1">Aminoglycoside phosphotransferase domain-containing protein</fullName>
    </recommendedName>
</protein>
<dbReference type="RefSeq" id="WP_344151835.1">
    <property type="nucleotide sequence ID" value="NZ_BAAANF010000010.1"/>
</dbReference>
<dbReference type="InterPro" id="IPR002575">
    <property type="entry name" value="Aminoglycoside_PTrfase"/>
</dbReference>
<dbReference type="SUPFAM" id="SSF56112">
    <property type="entry name" value="Protein kinase-like (PK-like)"/>
    <property type="match status" value="1"/>
</dbReference>
<dbReference type="EMBL" id="BAAANF010000010">
    <property type="protein sequence ID" value="GAA1685854.1"/>
    <property type="molecule type" value="Genomic_DNA"/>
</dbReference>
<evidence type="ECO:0000313" key="2">
    <source>
        <dbReference type="EMBL" id="GAA1685854.1"/>
    </source>
</evidence>
<accession>A0ABP4TD46</accession>
<sequence length="275" mass="29686">MLPAWLPPAVLEATQAPEVEALHGELLRQWASSEVWRLSYGLRSVIVKRGTDTQSGESAAYERFVVPLQLPAPRILYGAGEVLVLEDVGRVTLEQEPTAEGFVAAAGLLAEIRSAPVDGASEFPPERVKELAARIGRISFDVSPLTDALAALHSLQPSRVVHGDFVPKNLVTDGVRWTAVDWPLAHLAPHLSDLYTLIREAVALGHDRGPIVAQYVEAAGADPFLVDRQILVGGACFCLRALDFVVAEGLQTIPESADWIDPLLAELADLVEQLS</sequence>
<keyword evidence="3" id="KW-1185">Reference proteome</keyword>
<dbReference type="InterPro" id="IPR011009">
    <property type="entry name" value="Kinase-like_dom_sf"/>
</dbReference>
<dbReference type="Gene3D" id="3.90.1200.10">
    <property type="match status" value="1"/>
</dbReference>
<dbReference type="Proteomes" id="UP001500280">
    <property type="component" value="Unassembled WGS sequence"/>
</dbReference>
<reference evidence="3" key="1">
    <citation type="journal article" date="2019" name="Int. J. Syst. Evol. Microbiol.">
        <title>The Global Catalogue of Microorganisms (GCM) 10K type strain sequencing project: providing services to taxonomists for standard genome sequencing and annotation.</title>
        <authorList>
            <consortium name="The Broad Institute Genomics Platform"/>
            <consortium name="The Broad Institute Genome Sequencing Center for Infectious Disease"/>
            <person name="Wu L."/>
            <person name="Ma J."/>
        </authorList>
    </citation>
    <scope>NUCLEOTIDE SEQUENCE [LARGE SCALE GENOMIC DNA]</scope>
    <source>
        <strain evidence="3">JCM 14307</strain>
    </source>
</reference>
<comment type="caution">
    <text evidence="2">The sequence shown here is derived from an EMBL/GenBank/DDBJ whole genome shotgun (WGS) entry which is preliminary data.</text>
</comment>
<gene>
    <name evidence="2" type="ORF">GCM10009745_32970</name>
</gene>
<organism evidence="2 3">
    <name type="scientific">Kribbella yunnanensis</name>
    <dbReference type="NCBI Taxonomy" id="190194"/>
    <lineage>
        <taxon>Bacteria</taxon>
        <taxon>Bacillati</taxon>
        <taxon>Actinomycetota</taxon>
        <taxon>Actinomycetes</taxon>
        <taxon>Propionibacteriales</taxon>
        <taxon>Kribbellaceae</taxon>
        <taxon>Kribbella</taxon>
    </lineage>
</organism>
<evidence type="ECO:0000259" key="1">
    <source>
        <dbReference type="Pfam" id="PF01636"/>
    </source>
</evidence>
<evidence type="ECO:0000313" key="3">
    <source>
        <dbReference type="Proteomes" id="UP001500280"/>
    </source>
</evidence>
<feature type="domain" description="Aminoglycoside phosphotransferase" evidence="1">
    <location>
        <begin position="31"/>
        <end position="220"/>
    </location>
</feature>